<evidence type="ECO:0000256" key="1">
    <source>
        <dbReference type="SAM" id="SignalP"/>
    </source>
</evidence>
<dbReference type="Gene3D" id="2.80.10.50">
    <property type="match status" value="1"/>
</dbReference>
<gene>
    <name evidence="3" type="ORF">OB236_10695</name>
</gene>
<dbReference type="CDD" id="cd00161">
    <property type="entry name" value="beta-trefoil_Ricin-like"/>
    <property type="match status" value="1"/>
</dbReference>
<dbReference type="Gene3D" id="3.20.20.190">
    <property type="entry name" value="Phosphatidylinositol (PI) phosphodiesterase"/>
    <property type="match status" value="1"/>
</dbReference>
<dbReference type="Proteomes" id="UP001652445">
    <property type="component" value="Unassembled WGS sequence"/>
</dbReference>
<dbReference type="Pfam" id="PF14200">
    <property type="entry name" value="RicinB_lectin_2"/>
    <property type="match status" value="1"/>
</dbReference>
<comment type="caution">
    <text evidence="3">The sequence shown here is derived from an EMBL/GenBank/DDBJ whole genome shotgun (WGS) entry which is preliminary data.</text>
</comment>
<feature type="domain" description="GP-PDE" evidence="2">
    <location>
        <begin position="102"/>
        <end position="293"/>
    </location>
</feature>
<evidence type="ECO:0000259" key="2">
    <source>
        <dbReference type="PROSITE" id="PS51704"/>
    </source>
</evidence>
<dbReference type="InterPro" id="IPR030395">
    <property type="entry name" value="GP_PDE_dom"/>
</dbReference>
<feature type="chain" id="PRO_5045213357" evidence="1">
    <location>
        <begin position="22"/>
        <end position="778"/>
    </location>
</feature>
<dbReference type="SUPFAM" id="SSF50370">
    <property type="entry name" value="Ricin B-like lectins"/>
    <property type="match status" value="1"/>
</dbReference>
<dbReference type="PANTHER" id="PTHR46320:SF1">
    <property type="entry name" value="GLYCEROPHOSPHODIESTER PHOSPHODIESTERASE 1"/>
    <property type="match status" value="1"/>
</dbReference>
<organism evidence="3 4">
    <name type="scientific">Paenibacillus baimaensis</name>
    <dbReference type="NCBI Taxonomy" id="2982185"/>
    <lineage>
        <taxon>Bacteria</taxon>
        <taxon>Bacillati</taxon>
        <taxon>Bacillota</taxon>
        <taxon>Bacilli</taxon>
        <taxon>Bacillales</taxon>
        <taxon>Paenibacillaceae</taxon>
        <taxon>Paenibacillus</taxon>
    </lineage>
</organism>
<dbReference type="SUPFAM" id="SSF51695">
    <property type="entry name" value="PLC-like phosphodiesterases"/>
    <property type="match status" value="1"/>
</dbReference>
<dbReference type="InterPro" id="IPR017946">
    <property type="entry name" value="PLC-like_Pdiesterase_TIM-brl"/>
</dbReference>
<dbReference type="EMBL" id="JAOQIO010000025">
    <property type="protein sequence ID" value="MCU6792589.1"/>
    <property type="molecule type" value="Genomic_DNA"/>
</dbReference>
<dbReference type="InterPro" id="IPR035992">
    <property type="entry name" value="Ricin_B-like_lectins"/>
</dbReference>
<keyword evidence="1" id="KW-0732">Signal</keyword>
<evidence type="ECO:0000313" key="4">
    <source>
        <dbReference type="Proteomes" id="UP001652445"/>
    </source>
</evidence>
<accession>A0ABT2UD79</accession>
<protein>
    <submittedName>
        <fullName evidence="3">Glycerophosphodiester phosphodiesterase family protein</fullName>
    </submittedName>
</protein>
<dbReference type="PROSITE" id="PS50231">
    <property type="entry name" value="RICIN_B_LECTIN"/>
    <property type="match status" value="1"/>
</dbReference>
<reference evidence="3 4" key="1">
    <citation type="submission" date="2022-09" db="EMBL/GenBank/DDBJ databases">
        <authorList>
            <person name="Han X.L."/>
            <person name="Wang Q."/>
            <person name="Lu T."/>
        </authorList>
    </citation>
    <scope>NUCLEOTIDE SEQUENCE [LARGE SCALE GENOMIC DNA]</scope>
    <source>
        <strain evidence="3 4">WQ 127069</strain>
    </source>
</reference>
<keyword evidence="4" id="KW-1185">Reference proteome</keyword>
<dbReference type="Pfam" id="PF03009">
    <property type="entry name" value="GDPD"/>
    <property type="match status" value="1"/>
</dbReference>
<name>A0ABT2UD79_9BACL</name>
<sequence>MKVKKLINSAALFSICLGSLTAVMPEATMATTASVTSSVYQSQTTTSSVYPALTTSVPVNQPLALESTANSCTPYGPIDGYQYDPKILRELMGKPRSTHYGPFLSAHRGVWGTNLGTSPSGEPLVNAAENSITAIDNAAKLKFEMVELDVKATSDGKLVLMHDYTMGRTTKNNKDNYHQWDVFRQITSDGQGPVYKPNVNPKILTDDNWNNVIKPYNPLINNESTYIRSLQLKVFDKSSNNDLGTMTIEGVEVKAKGQWGDTPNNETVPDLKESLTHIGNNYPGMTVVLDLRHLNEVNEAMNVIDQLKDCQGTPAKDWVILKPFANVFKGGYYNAQNLNASQPAPDSVIGMIGPRANNYKWIPVLSNRLVPPTPQGEPSVIPGSPGPDPSQIVGSAVDYSIDWWEKSPGNTVTIENGYNGNGAGPLKDAYEWAIQRSTNMQSWRPADIRVENEVVLPSGKVVNGFNWKDDGMGAYPTYKDSTKDYSEQRKTAGILTVEDAPYVMKLEVLTRVASTRVISKVVDWSKFDTASAYKIVHYTSGRDLKFNGLDGELWYFLRKDNNVAGFNIINAFQPGGFRYALNLEGGENSVNLNILDRNHVDQSWTLAGSGAFSIINGNLKTLGDDWGWWVARDGVGSGDKWLVFPIADYTLQQVDTGWVADIDHDRIENGTHVVSFEKSPGYPNQKWRFIFNTDGTYTIFNPRSSKMMTSEGSNGVSIHTYESNYPYQKWQLKYDKGTDSYAIINEGLYLKGTAYGQGLVMSPLDNAQFKWRMTTWNP</sequence>
<feature type="signal peptide" evidence="1">
    <location>
        <begin position="1"/>
        <end position="21"/>
    </location>
</feature>
<dbReference type="PROSITE" id="PS51704">
    <property type="entry name" value="GP_PDE"/>
    <property type="match status" value="1"/>
</dbReference>
<evidence type="ECO:0000313" key="3">
    <source>
        <dbReference type="EMBL" id="MCU6792589.1"/>
    </source>
</evidence>
<proteinExistence type="predicted"/>
<dbReference type="RefSeq" id="WP_262683971.1">
    <property type="nucleotide sequence ID" value="NZ_JAOQIO010000025.1"/>
</dbReference>
<dbReference type="InterPro" id="IPR000772">
    <property type="entry name" value="Ricin_B_lectin"/>
</dbReference>
<dbReference type="PANTHER" id="PTHR46320">
    <property type="entry name" value="GLYCEROPHOSPHODIESTER PHOSPHODIESTERASE 1"/>
    <property type="match status" value="1"/>
</dbReference>